<organism evidence="2 3">
    <name type="scientific">Saccharomonospora piscinae</name>
    <dbReference type="NCBI Taxonomy" id="687388"/>
    <lineage>
        <taxon>Bacteria</taxon>
        <taxon>Bacillati</taxon>
        <taxon>Actinomycetota</taxon>
        <taxon>Actinomycetes</taxon>
        <taxon>Pseudonocardiales</taxon>
        <taxon>Pseudonocardiaceae</taxon>
        <taxon>Saccharomonospora</taxon>
    </lineage>
</organism>
<sequence length="94" mass="10009">MLARRRIRVALVVLLVLALVGWFVQQAFGVGNPGPHSGSLPGAERETEPVPVCAAPGPGPWQDGWTFGTREMELPHSASPCGQHIPQHVTAVLP</sequence>
<comment type="caution">
    <text evidence="2">The sequence shown here is derived from an EMBL/GenBank/DDBJ whole genome shotgun (WGS) entry which is preliminary data.</text>
</comment>
<reference evidence="2 3" key="1">
    <citation type="submission" date="2017-02" db="EMBL/GenBank/DDBJ databases">
        <title>Draft genome of Saccharomonospora sp. 154.</title>
        <authorList>
            <person name="Alonso-Carmona G.S."/>
            <person name="De La Haba R."/>
            <person name="Vera-Gargallo B."/>
            <person name="Sandoval-Trujillo A.H."/>
            <person name="Ramirez-Duran N."/>
            <person name="Ventosa A."/>
        </authorList>
    </citation>
    <scope>NUCLEOTIDE SEQUENCE [LARGE SCALE GENOMIC DNA]</scope>
    <source>
        <strain evidence="2 3">LRS4.154</strain>
    </source>
</reference>
<evidence type="ECO:0000313" key="2">
    <source>
        <dbReference type="EMBL" id="OQO89518.1"/>
    </source>
</evidence>
<feature type="region of interest" description="Disordered" evidence="1">
    <location>
        <begin position="34"/>
        <end position="59"/>
    </location>
</feature>
<gene>
    <name evidence="2" type="ORF">B1813_21555</name>
</gene>
<proteinExistence type="predicted"/>
<name>A0A1V8ZXJ4_SACPI</name>
<accession>A0A1V8ZXJ4</accession>
<keyword evidence="3" id="KW-1185">Reference proteome</keyword>
<dbReference type="RefSeq" id="WP_081195034.1">
    <property type="nucleotide sequence ID" value="NZ_MWIH01000009.1"/>
</dbReference>
<protein>
    <submittedName>
        <fullName evidence="2">Uncharacterized protein</fullName>
    </submittedName>
</protein>
<dbReference type="AlphaFoldDB" id="A0A1V8ZXJ4"/>
<evidence type="ECO:0000313" key="3">
    <source>
        <dbReference type="Proteomes" id="UP000192591"/>
    </source>
</evidence>
<dbReference type="EMBL" id="MWIH01000009">
    <property type="protein sequence ID" value="OQO89518.1"/>
    <property type="molecule type" value="Genomic_DNA"/>
</dbReference>
<evidence type="ECO:0000256" key="1">
    <source>
        <dbReference type="SAM" id="MobiDB-lite"/>
    </source>
</evidence>
<dbReference type="STRING" id="1962155.B1813_21555"/>
<dbReference type="Proteomes" id="UP000192591">
    <property type="component" value="Unassembled WGS sequence"/>
</dbReference>